<sequence length="159" mass="17954">MGFRLWRRLCVLDLLHATVFKVSPFLFAFYLFIDGRLLAGLIHPHSAILRLEWREIECSTLVSLMALYGVSSSVVFPEMKASLHRGLPSLWISEEEVLALVAPFEFLLISFFPNHRPSIVTFYAMLKTNNATAVGSLPSVARVLIEFDSVLINLGIFKL</sequence>
<accession>A0AAV7GX25</accession>
<dbReference type="EMBL" id="JAGFBR010000010">
    <property type="protein sequence ID" value="KAH0460522.1"/>
    <property type="molecule type" value="Genomic_DNA"/>
</dbReference>
<gene>
    <name evidence="1" type="ORF">IEQ34_011185</name>
</gene>
<keyword evidence="2" id="KW-1185">Reference proteome</keyword>
<reference evidence="1 2" key="1">
    <citation type="journal article" date="2021" name="Hortic Res">
        <title>Chromosome-scale assembly of the Dendrobium chrysotoxum genome enhances the understanding of orchid evolution.</title>
        <authorList>
            <person name="Zhang Y."/>
            <person name="Zhang G.Q."/>
            <person name="Zhang D."/>
            <person name="Liu X.D."/>
            <person name="Xu X.Y."/>
            <person name="Sun W.H."/>
            <person name="Yu X."/>
            <person name="Zhu X."/>
            <person name="Wang Z.W."/>
            <person name="Zhao X."/>
            <person name="Zhong W.Y."/>
            <person name="Chen H."/>
            <person name="Yin W.L."/>
            <person name="Huang T."/>
            <person name="Niu S.C."/>
            <person name="Liu Z.J."/>
        </authorList>
    </citation>
    <scope>NUCLEOTIDE SEQUENCE [LARGE SCALE GENOMIC DNA]</scope>
    <source>
        <strain evidence="1">Lindl</strain>
    </source>
</reference>
<evidence type="ECO:0000313" key="1">
    <source>
        <dbReference type="EMBL" id="KAH0460522.1"/>
    </source>
</evidence>
<proteinExistence type="predicted"/>
<comment type="caution">
    <text evidence="1">The sequence shown here is derived from an EMBL/GenBank/DDBJ whole genome shotgun (WGS) entry which is preliminary data.</text>
</comment>
<dbReference type="Proteomes" id="UP000775213">
    <property type="component" value="Unassembled WGS sequence"/>
</dbReference>
<dbReference type="AlphaFoldDB" id="A0AAV7GX25"/>
<name>A0AAV7GX25_DENCH</name>
<protein>
    <submittedName>
        <fullName evidence="1">Uncharacterized protein</fullName>
    </submittedName>
</protein>
<evidence type="ECO:0000313" key="2">
    <source>
        <dbReference type="Proteomes" id="UP000775213"/>
    </source>
</evidence>
<organism evidence="1 2">
    <name type="scientific">Dendrobium chrysotoxum</name>
    <name type="common">Orchid</name>
    <dbReference type="NCBI Taxonomy" id="161865"/>
    <lineage>
        <taxon>Eukaryota</taxon>
        <taxon>Viridiplantae</taxon>
        <taxon>Streptophyta</taxon>
        <taxon>Embryophyta</taxon>
        <taxon>Tracheophyta</taxon>
        <taxon>Spermatophyta</taxon>
        <taxon>Magnoliopsida</taxon>
        <taxon>Liliopsida</taxon>
        <taxon>Asparagales</taxon>
        <taxon>Orchidaceae</taxon>
        <taxon>Epidendroideae</taxon>
        <taxon>Malaxideae</taxon>
        <taxon>Dendrobiinae</taxon>
        <taxon>Dendrobium</taxon>
    </lineage>
</organism>